<evidence type="ECO:0000313" key="3">
    <source>
        <dbReference type="Proteomes" id="UP001178507"/>
    </source>
</evidence>
<keyword evidence="1" id="KW-0472">Membrane</keyword>
<sequence>MGLLTSTTVTFIVLCFHFYKGCGGMVGAGANIGFLSGNLLLALATGHWKHVLGDAAMITVMATTVWLSPFLWRENFLLMCGSIGILLLPEWHYWQSALVILAAALSIAGVAVIYWHFFAEGDDQLYVRLFCQSNLPFLEHK</sequence>
<evidence type="ECO:0000313" key="2">
    <source>
        <dbReference type="EMBL" id="CAJ1370467.1"/>
    </source>
</evidence>
<dbReference type="EMBL" id="CAUJNA010000019">
    <property type="protein sequence ID" value="CAJ1370467.1"/>
    <property type="molecule type" value="Genomic_DNA"/>
</dbReference>
<keyword evidence="3" id="KW-1185">Reference proteome</keyword>
<protein>
    <submittedName>
        <fullName evidence="2">Uncharacterized protein</fullName>
    </submittedName>
</protein>
<dbReference type="Proteomes" id="UP001178507">
    <property type="component" value="Unassembled WGS sequence"/>
</dbReference>
<keyword evidence="1" id="KW-0812">Transmembrane</keyword>
<accession>A0AA36HJX3</accession>
<name>A0AA36HJX3_9DINO</name>
<gene>
    <name evidence="2" type="ORF">EVOR1521_LOCUS1033</name>
</gene>
<feature type="transmembrane region" description="Helical" evidence="1">
    <location>
        <begin position="92"/>
        <end position="118"/>
    </location>
</feature>
<reference evidence="2" key="1">
    <citation type="submission" date="2023-08" db="EMBL/GenBank/DDBJ databases">
        <authorList>
            <person name="Chen Y."/>
            <person name="Shah S."/>
            <person name="Dougan E. K."/>
            <person name="Thang M."/>
            <person name="Chan C."/>
        </authorList>
    </citation>
    <scope>NUCLEOTIDE SEQUENCE</scope>
</reference>
<organism evidence="2 3">
    <name type="scientific">Effrenium voratum</name>
    <dbReference type="NCBI Taxonomy" id="2562239"/>
    <lineage>
        <taxon>Eukaryota</taxon>
        <taxon>Sar</taxon>
        <taxon>Alveolata</taxon>
        <taxon>Dinophyceae</taxon>
        <taxon>Suessiales</taxon>
        <taxon>Symbiodiniaceae</taxon>
        <taxon>Effrenium</taxon>
    </lineage>
</organism>
<keyword evidence="1" id="KW-1133">Transmembrane helix</keyword>
<proteinExistence type="predicted"/>
<dbReference type="AlphaFoldDB" id="A0AA36HJX3"/>
<feature type="transmembrane region" description="Helical" evidence="1">
    <location>
        <begin position="51"/>
        <end position="72"/>
    </location>
</feature>
<comment type="caution">
    <text evidence="2">The sequence shown here is derived from an EMBL/GenBank/DDBJ whole genome shotgun (WGS) entry which is preliminary data.</text>
</comment>
<evidence type="ECO:0000256" key="1">
    <source>
        <dbReference type="SAM" id="Phobius"/>
    </source>
</evidence>